<dbReference type="RefSeq" id="WP_057848973.1">
    <property type="nucleotide sequence ID" value="NZ_LLXX01000026.1"/>
</dbReference>
<keyword evidence="2" id="KW-1185">Reference proteome</keyword>
<evidence type="ECO:0000313" key="2">
    <source>
        <dbReference type="Proteomes" id="UP000051913"/>
    </source>
</evidence>
<evidence type="ECO:0000313" key="1">
    <source>
        <dbReference type="EMBL" id="KRR12612.1"/>
    </source>
</evidence>
<dbReference type="OrthoDB" id="8039031at2"/>
<proteinExistence type="predicted"/>
<dbReference type="Pfam" id="PF25948">
    <property type="entry name" value="DUF7986"/>
    <property type="match status" value="1"/>
</dbReference>
<gene>
    <name evidence="1" type="ORF">CP49_17355</name>
</gene>
<evidence type="ECO:0008006" key="3">
    <source>
        <dbReference type="Google" id="ProtNLM"/>
    </source>
</evidence>
<name>A0A0R3LX86_9BRAD</name>
<dbReference type="Proteomes" id="UP000051913">
    <property type="component" value="Unassembled WGS sequence"/>
</dbReference>
<protein>
    <recommendedName>
        <fullName evidence="3">Antitoxin Xre/MbcA/ParS-like toxin-binding domain-containing protein</fullName>
    </recommendedName>
</protein>
<dbReference type="AlphaFoldDB" id="A0A0R3LX86"/>
<reference evidence="1 2" key="1">
    <citation type="submission" date="2014-03" db="EMBL/GenBank/DDBJ databases">
        <title>Bradyrhizobium valentinum sp. nov., isolated from effective nodules of Lupinus mariae-josephae, a lupine endemic of basic-lime soils in Eastern Spain.</title>
        <authorList>
            <person name="Duran D."/>
            <person name="Rey L."/>
            <person name="Navarro A."/>
            <person name="Busquets A."/>
            <person name="Imperial J."/>
            <person name="Ruiz-Argueso T."/>
        </authorList>
    </citation>
    <scope>NUCLEOTIDE SEQUENCE [LARGE SCALE GENOMIC DNA]</scope>
    <source>
        <strain evidence="1 2">LmjM3</strain>
    </source>
</reference>
<dbReference type="STRING" id="1518501.CQ10_02210"/>
<comment type="caution">
    <text evidence="1">The sequence shown here is derived from an EMBL/GenBank/DDBJ whole genome shotgun (WGS) entry which is preliminary data.</text>
</comment>
<accession>A0A0R3LX86</accession>
<dbReference type="InterPro" id="IPR058292">
    <property type="entry name" value="DUF7986"/>
</dbReference>
<sequence>MARKHLLDGLMKWATREEWRDRFEAVLEEHVLPTCDETDLEPGDILSILGKDLFMSTVWACAFEDMLTREFDDGNSIVDDYLKHRGWKETATVRAYMTALRNSVVSLYEVSDVVLDKSFRARDLVRGGDPVLISERSATRSLKQWDRFAGRVIQVGQQTQISGGVLLYEHETSEDLVEGLRSIGKLTRKQKQALAREIGEDFDPVAIARLSETQRLRAVSAVFTTCWLLDAIDRALQPKTPDLRNTDGDELKPCTVCYPLANGTAEDDIRIALDSCADLRPVTATQWNWVRPKTRAVAAAARARPSKSLTIESTCDDGALSLGSVELNGRTLVLSVNSLERSERGRELLSAILGERVGQPAVEIETIEQMLESGDADEPQQIDLSEEERRAIVHEYMDRHYRDTLDEPVPMLGNKSPRAAVKTKSGRAKVVDWLKMMENRTAKAGESDTAMASYSFGWMWTELGVDDLRR</sequence>
<organism evidence="1 2">
    <name type="scientific">Bradyrhizobium valentinum</name>
    <dbReference type="NCBI Taxonomy" id="1518501"/>
    <lineage>
        <taxon>Bacteria</taxon>
        <taxon>Pseudomonadati</taxon>
        <taxon>Pseudomonadota</taxon>
        <taxon>Alphaproteobacteria</taxon>
        <taxon>Hyphomicrobiales</taxon>
        <taxon>Nitrobacteraceae</taxon>
        <taxon>Bradyrhizobium</taxon>
    </lineage>
</organism>
<dbReference type="EMBL" id="LLXX01000026">
    <property type="protein sequence ID" value="KRR12612.1"/>
    <property type="molecule type" value="Genomic_DNA"/>
</dbReference>